<dbReference type="InterPro" id="IPR050109">
    <property type="entry name" value="HTH-type_TetR-like_transc_reg"/>
</dbReference>
<name>A0A919J9K0_9ACTN</name>
<dbReference type="PROSITE" id="PS50977">
    <property type="entry name" value="HTH_TETR_2"/>
    <property type="match status" value="1"/>
</dbReference>
<dbReference type="Pfam" id="PF00440">
    <property type="entry name" value="TetR_N"/>
    <property type="match status" value="1"/>
</dbReference>
<dbReference type="InterPro" id="IPR009057">
    <property type="entry name" value="Homeodomain-like_sf"/>
</dbReference>
<dbReference type="GO" id="GO:0003700">
    <property type="term" value="F:DNA-binding transcription factor activity"/>
    <property type="evidence" value="ECO:0007669"/>
    <property type="project" value="TreeGrafter"/>
</dbReference>
<evidence type="ECO:0000313" key="7">
    <source>
        <dbReference type="Proteomes" id="UP000598174"/>
    </source>
</evidence>
<sequence>MREAALDLYGEQGYEATTTAEIAARAGVTERTYFRHFADKREVLFDGEAELRDVMREAIASARDEGPLATVLRAYAAAVPLFVAGRPVAVRRAAIIATSPALAERAHAKSASLTEALVAALRERGIAEPTARLAARAGAAVFERASQAWDGESAAGLEALIARAEVELRALTENRLG</sequence>
<gene>
    <name evidence="6" type="ORF">Afe05nite_78890</name>
</gene>
<dbReference type="Gene3D" id="1.10.357.10">
    <property type="entry name" value="Tetracycline Repressor, domain 2"/>
    <property type="match status" value="1"/>
</dbReference>
<dbReference type="EMBL" id="BOMM01000076">
    <property type="protein sequence ID" value="GIE16049.1"/>
    <property type="molecule type" value="Genomic_DNA"/>
</dbReference>
<keyword evidence="1" id="KW-0805">Transcription regulation</keyword>
<keyword evidence="3" id="KW-0804">Transcription</keyword>
<accession>A0A919J9K0</accession>
<feature type="domain" description="HTH tetR-type" evidence="5">
    <location>
        <begin position="1"/>
        <end position="55"/>
    </location>
</feature>
<evidence type="ECO:0000256" key="4">
    <source>
        <dbReference type="PROSITE-ProRule" id="PRU00335"/>
    </source>
</evidence>
<evidence type="ECO:0000313" key="6">
    <source>
        <dbReference type="EMBL" id="GIE16049.1"/>
    </source>
</evidence>
<evidence type="ECO:0000256" key="2">
    <source>
        <dbReference type="ARBA" id="ARBA00023125"/>
    </source>
</evidence>
<dbReference type="PANTHER" id="PTHR30055">
    <property type="entry name" value="HTH-TYPE TRANSCRIPTIONAL REGULATOR RUTR"/>
    <property type="match status" value="1"/>
</dbReference>
<evidence type="ECO:0000256" key="3">
    <source>
        <dbReference type="ARBA" id="ARBA00023163"/>
    </source>
</evidence>
<dbReference type="GO" id="GO:0000976">
    <property type="term" value="F:transcription cis-regulatory region binding"/>
    <property type="evidence" value="ECO:0007669"/>
    <property type="project" value="TreeGrafter"/>
</dbReference>
<dbReference type="Proteomes" id="UP000598174">
    <property type="component" value="Unassembled WGS sequence"/>
</dbReference>
<dbReference type="InterPro" id="IPR001647">
    <property type="entry name" value="HTH_TetR"/>
</dbReference>
<feature type="DNA-binding region" description="H-T-H motif" evidence="4">
    <location>
        <begin position="18"/>
        <end position="37"/>
    </location>
</feature>
<dbReference type="PANTHER" id="PTHR30055:SF238">
    <property type="entry name" value="MYCOFACTOCIN BIOSYNTHESIS TRANSCRIPTIONAL REGULATOR MFTR-RELATED"/>
    <property type="match status" value="1"/>
</dbReference>
<evidence type="ECO:0000259" key="5">
    <source>
        <dbReference type="PROSITE" id="PS50977"/>
    </source>
</evidence>
<evidence type="ECO:0000256" key="1">
    <source>
        <dbReference type="ARBA" id="ARBA00023015"/>
    </source>
</evidence>
<keyword evidence="2 4" id="KW-0238">DNA-binding</keyword>
<protein>
    <submittedName>
        <fullName evidence="6">TetR family transcriptional regulator</fullName>
    </submittedName>
</protein>
<keyword evidence="7" id="KW-1185">Reference proteome</keyword>
<comment type="caution">
    <text evidence="6">The sequence shown here is derived from an EMBL/GenBank/DDBJ whole genome shotgun (WGS) entry which is preliminary data.</text>
</comment>
<dbReference type="SUPFAM" id="SSF46689">
    <property type="entry name" value="Homeodomain-like"/>
    <property type="match status" value="1"/>
</dbReference>
<organism evidence="6 7">
    <name type="scientific">Paractinoplanes ferrugineus</name>
    <dbReference type="NCBI Taxonomy" id="113564"/>
    <lineage>
        <taxon>Bacteria</taxon>
        <taxon>Bacillati</taxon>
        <taxon>Actinomycetota</taxon>
        <taxon>Actinomycetes</taxon>
        <taxon>Micromonosporales</taxon>
        <taxon>Micromonosporaceae</taxon>
        <taxon>Paractinoplanes</taxon>
    </lineage>
</organism>
<dbReference type="AlphaFoldDB" id="A0A919J9K0"/>
<reference evidence="6" key="1">
    <citation type="submission" date="2021-01" db="EMBL/GenBank/DDBJ databases">
        <title>Whole genome shotgun sequence of Actinoplanes ferrugineus NBRC 15555.</title>
        <authorList>
            <person name="Komaki H."/>
            <person name="Tamura T."/>
        </authorList>
    </citation>
    <scope>NUCLEOTIDE SEQUENCE</scope>
    <source>
        <strain evidence="6">NBRC 15555</strain>
    </source>
</reference>
<proteinExistence type="predicted"/>
<dbReference type="PRINTS" id="PR00455">
    <property type="entry name" value="HTHTETR"/>
</dbReference>